<comment type="caution">
    <text evidence="2">The sequence shown here is derived from an EMBL/GenBank/DDBJ whole genome shotgun (WGS) entry which is preliminary data.</text>
</comment>
<dbReference type="InterPro" id="IPR010982">
    <property type="entry name" value="Lambda_DNA-bd_dom_sf"/>
</dbReference>
<sequence>MTARGYSICAADGLGRSLRLWRALRRVKQAHAAELLQVSQAMVSRWEAGTLVPDAEEQARLRRLMAARLDSAADHALARLVTGSAGSAHLVCDLTHRLLAASRGRSQDWNFRTPELLGVSLWRFATPEIQAAEAALTDDGWFEPDPSTVEIATSANDSPIVPIRQGRMRWTRLQLSDGAFVRLAETIM</sequence>
<accession>A0A211ZP79</accession>
<dbReference type="STRING" id="1122125.GCA_000423185_02724"/>
<dbReference type="AlphaFoldDB" id="A0A211ZP79"/>
<dbReference type="EMBL" id="NHON01000016">
    <property type="protein sequence ID" value="OWJ67082.1"/>
    <property type="molecule type" value="Genomic_DNA"/>
</dbReference>
<proteinExistence type="predicted"/>
<dbReference type="GO" id="GO:0003677">
    <property type="term" value="F:DNA binding"/>
    <property type="evidence" value="ECO:0007669"/>
    <property type="project" value="InterPro"/>
</dbReference>
<reference evidence="3" key="1">
    <citation type="submission" date="2017-05" db="EMBL/GenBank/DDBJ databases">
        <authorList>
            <person name="Macchi M."/>
            <person name="Festa S."/>
            <person name="Coppotelli B.M."/>
            <person name="Morelli I.S."/>
        </authorList>
    </citation>
    <scope>NUCLEOTIDE SEQUENCE [LARGE SCALE GENOMIC DNA]</scope>
    <source>
        <strain evidence="3">I</strain>
    </source>
</reference>
<dbReference type="OrthoDB" id="123556at2"/>
<keyword evidence="3" id="KW-1185">Reference proteome</keyword>
<protein>
    <submittedName>
        <fullName evidence="2">Transcriptional regulator</fullName>
    </submittedName>
</protein>
<dbReference type="CDD" id="cd00093">
    <property type="entry name" value="HTH_XRE"/>
    <property type="match status" value="1"/>
</dbReference>
<evidence type="ECO:0000313" key="3">
    <source>
        <dbReference type="Proteomes" id="UP000196655"/>
    </source>
</evidence>
<dbReference type="Gene3D" id="1.10.260.40">
    <property type="entry name" value="lambda repressor-like DNA-binding domains"/>
    <property type="match status" value="1"/>
</dbReference>
<dbReference type="Proteomes" id="UP000196655">
    <property type="component" value="Unassembled WGS sequence"/>
</dbReference>
<dbReference type="PROSITE" id="PS50943">
    <property type="entry name" value="HTH_CROC1"/>
    <property type="match status" value="1"/>
</dbReference>
<organism evidence="2 3">
    <name type="scientific">Inquilinus limosus</name>
    <dbReference type="NCBI Taxonomy" id="171674"/>
    <lineage>
        <taxon>Bacteria</taxon>
        <taxon>Pseudomonadati</taxon>
        <taxon>Pseudomonadota</taxon>
        <taxon>Alphaproteobacteria</taxon>
        <taxon>Rhodospirillales</taxon>
        <taxon>Rhodospirillaceae</taxon>
        <taxon>Inquilinus</taxon>
    </lineage>
</organism>
<gene>
    <name evidence="2" type="ORF">BWR60_11120</name>
</gene>
<evidence type="ECO:0000313" key="2">
    <source>
        <dbReference type="EMBL" id="OWJ67082.1"/>
    </source>
</evidence>
<dbReference type="RefSeq" id="WP_088151089.1">
    <property type="nucleotide sequence ID" value="NZ_NHON01000016.1"/>
</dbReference>
<dbReference type="InterPro" id="IPR001387">
    <property type="entry name" value="Cro/C1-type_HTH"/>
</dbReference>
<dbReference type="SUPFAM" id="SSF47413">
    <property type="entry name" value="lambda repressor-like DNA-binding domains"/>
    <property type="match status" value="1"/>
</dbReference>
<name>A0A211ZP79_9PROT</name>
<feature type="domain" description="HTH cro/C1-type" evidence="1">
    <location>
        <begin position="18"/>
        <end position="72"/>
    </location>
</feature>
<evidence type="ECO:0000259" key="1">
    <source>
        <dbReference type="PROSITE" id="PS50943"/>
    </source>
</evidence>